<comment type="caution">
    <text evidence="8">The sequence shown here is derived from an EMBL/GenBank/DDBJ whole genome shotgun (WGS) entry which is preliminary data.</text>
</comment>
<dbReference type="Pfam" id="PF17762">
    <property type="entry name" value="HTH_ParB"/>
    <property type="match status" value="1"/>
</dbReference>
<comment type="similarity">
    <text evidence="1">Belongs to the ParB family.</text>
</comment>
<keyword evidence="3" id="KW-0238">DNA-binding</keyword>
<dbReference type="SUPFAM" id="SSF109709">
    <property type="entry name" value="KorB DNA-binding domain-like"/>
    <property type="match status" value="1"/>
</dbReference>
<gene>
    <name evidence="8" type="ORF">GRI35_01865</name>
</gene>
<evidence type="ECO:0000256" key="6">
    <source>
        <dbReference type="SAM" id="MobiDB-lite"/>
    </source>
</evidence>
<dbReference type="AlphaFoldDB" id="A0A844Z885"/>
<keyword evidence="2" id="KW-0159">Chromosome partition</keyword>
<keyword evidence="9" id="KW-1185">Reference proteome</keyword>
<organism evidence="8 9">
    <name type="scientific">Pontixanthobacter aestiaquae</name>
    <dbReference type="NCBI Taxonomy" id="1509367"/>
    <lineage>
        <taxon>Bacteria</taxon>
        <taxon>Pseudomonadati</taxon>
        <taxon>Pseudomonadota</taxon>
        <taxon>Alphaproteobacteria</taxon>
        <taxon>Sphingomonadales</taxon>
        <taxon>Erythrobacteraceae</taxon>
        <taxon>Pontixanthobacter</taxon>
    </lineage>
</organism>
<dbReference type="InterPro" id="IPR036086">
    <property type="entry name" value="ParB/Sulfiredoxin_sf"/>
</dbReference>
<dbReference type="SMART" id="SM00470">
    <property type="entry name" value="ParB"/>
    <property type="match status" value="1"/>
</dbReference>
<evidence type="ECO:0000313" key="8">
    <source>
        <dbReference type="EMBL" id="MXO82119.1"/>
    </source>
</evidence>
<dbReference type="FunFam" id="3.90.1530.30:FF:000001">
    <property type="entry name" value="Chromosome partitioning protein ParB"/>
    <property type="match status" value="1"/>
</dbReference>
<dbReference type="Gene3D" id="3.90.1530.30">
    <property type="match status" value="1"/>
</dbReference>
<feature type="domain" description="ParB-like N-terminal" evidence="7">
    <location>
        <begin position="74"/>
        <end position="164"/>
    </location>
</feature>
<feature type="coiled-coil region" evidence="5">
    <location>
        <begin position="147"/>
        <end position="198"/>
    </location>
</feature>
<dbReference type="GO" id="GO:0005694">
    <property type="term" value="C:chromosome"/>
    <property type="evidence" value="ECO:0007669"/>
    <property type="project" value="TreeGrafter"/>
</dbReference>
<dbReference type="Gene3D" id="1.10.10.2830">
    <property type="match status" value="1"/>
</dbReference>
<dbReference type="PANTHER" id="PTHR33375">
    <property type="entry name" value="CHROMOSOME-PARTITIONING PROTEIN PARB-RELATED"/>
    <property type="match status" value="1"/>
</dbReference>
<evidence type="ECO:0000256" key="1">
    <source>
        <dbReference type="ARBA" id="ARBA00006295"/>
    </source>
</evidence>
<dbReference type="SUPFAM" id="SSF110849">
    <property type="entry name" value="ParB/Sulfiredoxin"/>
    <property type="match status" value="1"/>
</dbReference>
<name>A0A844Z885_9SPHN</name>
<feature type="compositionally biased region" description="Polar residues" evidence="6">
    <location>
        <begin position="49"/>
        <end position="59"/>
    </location>
</feature>
<evidence type="ECO:0000256" key="2">
    <source>
        <dbReference type="ARBA" id="ARBA00022829"/>
    </source>
</evidence>
<dbReference type="Pfam" id="PF02195">
    <property type="entry name" value="ParB_N"/>
    <property type="match status" value="1"/>
</dbReference>
<dbReference type="InterPro" id="IPR004437">
    <property type="entry name" value="ParB/RepB/Spo0J"/>
</dbReference>
<feature type="compositionally biased region" description="Basic and acidic residues" evidence="6">
    <location>
        <begin position="269"/>
        <end position="284"/>
    </location>
</feature>
<sequence>MSKTRDPSDPIRLTVPPRAADKKKKLGRGLGALMGETRKEEPLVRRNSEVGSSSSTLTPTADPASAFASTSGLASLAISSIEPLPGQPRTKFDESALDELAASIAARGVIQPIIVRPGGKGKYQLVAGERRWRAAQKAQLHQIPAIVRELDEREVMALALIENLQREDLNPVEEARAYQRLSQQEDMTQAEIARLVDKSRSHVANIQRLLGLPDDVLDFVEAGDLSMGHARALIGYDDAAQLAKKAVSAQLSVREVEKLVKSANAPEGEQTRRQARPSRDPAKDADIAAVQGHLEEFLGLPVTIKTDSDPRSGAVTIKYRTLDQLDLICQRLTGGDI</sequence>
<reference evidence="8 9" key="1">
    <citation type="submission" date="2019-12" db="EMBL/GenBank/DDBJ databases">
        <title>Genomic-based taxomic classification of the family Erythrobacteraceae.</title>
        <authorList>
            <person name="Xu L."/>
        </authorList>
    </citation>
    <scope>NUCLEOTIDE SEQUENCE [LARGE SCALE GENOMIC DNA]</scope>
    <source>
        <strain evidence="8 9">KCTC 42006</strain>
    </source>
</reference>
<dbReference type="PANTHER" id="PTHR33375:SF1">
    <property type="entry name" value="CHROMOSOME-PARTITIONING PROTEIN PARB-RELATED"/>
    <property type="match status" value="1"/>
</dbReference>
<dbReference type="GO" id="GO:0007059">
    <property type="term" value="P:chromosome segregation"/>
    <property type="evidence" value="ECO:0007669"/>
    <property type="project" value="UniProtKB-KW"/>
</dbReference>
<proteinExistence type="inferred from homology"/>
<dbReference type="EMBL" id="WTYZ01000001">
    <property type="protein sequence ID" value="MXO82119.1"/>
    <property type="molecule type" value="Genomic_DNA"/>
</dbReference>
<evidence type="ECO:0000256" key="4">
    <source>
        <dbReference type="ARBA" id="ARBA00025472"/>
    </source>
</evidence>
<dbReference type="InterPro" id="IPR057240">
    <property type="entry name" value="ParB_dimer_C"/>
</dbReference>
<dbReference type="InterPro" id="IPR041468">
    <property type="entry name" value="HTH_ParB/Spo0J"/>
</dbReference>
<evidence type="ECO:0000313" key="9">
    <source>
        <dbReference type="Proteomes" id="UP000460290"/>
    </source>
</evidence>
<dbReference type="Proteomes" id="UP000460290">
    <property type="component" value="Unassembled WGS sequence"/>
</dbReference>
<feature type="compositionally biased region" description="Basic and acidic residues" evidence="6">
    <location>
        <begin position="36"/>
        <end position="48"/>
    </location>
</feature>
<dbReference type="FunFam" id="1.10.10.2830:FF:000001">
    <property type="entry name" value="Chromosome partitioning protein ParB"/>
    <property type="match status" value="1"/>
</dbReference>
<accession>A0A844Z885</accession>
<dbReference type="InterPro" id="IPR050336">
    <property type="entry name" value="Chromosome_partition/occlusion"/>
</dbReference>
<protein>
    <submittedName>
        <fullName evidence="8">ParB/RepB/Spo0J family partition protein</fullName>
    </submittedName>
</protein>
<keyword evidence="5" id="KW-0175">Coiled coil</keyword>
<evidence type="ECO:0000259" key="7">
    <source>
        <dbReference type="SMART" id="SM00470"/>
    </source>
</evidence>
<feature type="region of interest" description="Disordered" evidence="6">
    <location>
        <begin position="262"/>
        <end position="284"/>
    </location>
</feature>
<comment type="function">
    <text evidence="4">Involved in chromosome partition. Localize to both poles of the predivisional cell following completion of DNA replication. Binds to the DNA origin of replication.</text>
</comment>
<evidence type="ECO:0000256" key="3">
    <source>
        <dbReference type="ARBA" id="ARBA00023125"/>
    </source>
</evidence>
<dbReference type="GO" id="GO:0003677">
    <property type="term" value="F:DNA binding"/>
    <property type="evidence" value="ECO:0007669"/>
    <property type="project" value="UniProtKB-KW"/>
</dbReference>
<dbReference type="Pfam" id="PF23552">
    <property type="entry name" value="ParB_C"/>
    <property type="match status" value="1"/>
</dbReference>
<evidence type="ECO:0000256" key="5">
    <source>
        <dbReference type="SAM" id="Coils"/>
    </source>
</evidence>
<dbReference type="RefSeq" id="WP_160612448.1">
    <property type="nucleotide sequence ID" value="NZ_JAUFQM010000001.1"/>
</dbReference>
<dbReference type="OrthoDB" id="9802051at2"/>
<feature type="region of interest" description="Disordered" evidence="6">
    <location>
        <begin position="1"/>
        <end position="66"/>
    </location>
</feature>
<dbReference type="NCBIfam" id="TIGR00180">
    <property type="entry name" value="parB_part"/>
    <property type="match status" value="1"/>
</dbReference>
<dbReference type="InterPro" id="IPR003115">
    <property type="entry name" value="ParB_N"/>
</dbReference>
<dbReference type="CDD" id="cd16393">
    <property type="entry name" value="SPO0J_N"/>
    <property type="match status" value="1"/>
</dbReference>